<keyword evidence="1" id="KW-0472">Membrane</keyword>
<evidence type="ECO:0000313" key="2">
    <source>
        <dbReference type="EMBL" id="WTU38637.1"/>
    </source>
</evidence>
<dbReference type="EMBL" id="CP108253">
    <property type="protein sequence ID" value="WTU38637.1"/>
    <property type="molecule type" value="Genomic_DNA"/>
</dbReference>
<sequence>MTPSVVHQKFLYLCAALGFAVLVSGLAVGVLTESRLWALSAVVLESLGSAVLFPILVSFSYDRLKEKWLGDEVWRIFNELSDAGISRVYKDRETSPRRDNAQTRLSEEFRSFENGEILMMGVSLRVFFNPLGPFYRDIETMLRETGGRVRIRAVVCDPANPDVPVRAAIEEVGRSPEHTSQLERDVESTRVTVAGLRATMGPHVDLRLAMAAPYCTTVIFPHVCYYSPNLLAPKAPVGLPMILFRSGAHGYKMVHASFEYVWQLPTTRDPAGR</sequence>
<keyword evidence="1" id="KW-0812">Transmembrane</keyword>
<reference evidence="2" key="1">
    <citation type="submission" date="2022-10" db="EMBL/GenBank/DDBJ databases">
        <title>The complete genomes of actinobacterial strains from the NBC collection.</title>
        <authorList>
            <person name="Joergensen T.S."/>
            <person name="Alvarez Arevalo M."/>
            <person name="Sterndorff E.B."/>
            <person name="Faurdal D."/>
            <person name="Vuksanovic O."/>
            <person name="Mourched A.-S."/>
            <person name="Charusanti P."/>
            <person name="Shaw S."/>
            <person name="Blin K."/>
            <person name="Weber T."/>
        </authorList>
    </citation>
    <scope>NUCLEOTIDE SEQUENCE</scope>
    <source>
        <strain evidence="2">NBC_00060</strain>
    </source>
</reference>
<proteinExistence type="predicted"/>
<organism evidence="2">
    <name type="scientific">Streptomyces sp. NBC_00060</name>
    <dbReference type="NCBI Taxonomy" id="2975636"/>
    <lineage>
        <taxon>Bacteria</taxon>
        <taxon>Bacillati</taxon>
        <taxon>Actinomycetota</taxon>
        <taxon>Actinomycetes</taxon>
        <taxon>Kitasatosporales</taxon>
        <taxon>Streptomycetaceae</taxon>
        <taxon>Streptomyces</taxon>
    </lineage>
</organism>
<feature type="transmembrane region" description="Helical" evidence="1">
    <location>
        <begin position="37"/>
        <end position="59"/>
    </location>
</feature>
<protein>
    <submittedName>
        <fullName evidence="2">Uncharacterized protein</fullName>
    </submittedName>
</protein>
<feature type="transmembrane region" description="Helical" evidence="1">
    <location>
        <begin position="12"/>
        <end position="31"/>
    </location>
</feature>
<evidence type="ECO:0000256" key="1">
    <source>
        <dbReference type="SAM" id="Phobius"/>
    </source>
</evidence>
<keyword evidence="1" id="KW-1133">Transmembrane helix</keyword>
<dbReference type="AlphaFoldDB" id="A0AAU2GS27"/>
<gene>
    <name evidence="2" type="ORF">OHV25_03180</name>
</gene>
<name>A0AAU2GS27_9ACTN</name>
<accession>A0AAU2GS27</accession>